<dbReference type="OrthoDB" id="416253at2759"/>
<dbReference type="AlphaFoldDB" id="W2RXK7"/>
<gene>
    <name evidence="11" type="ORF">HMPREF1541_04671</name>
</gene>
<evidence type="ECO:0000259" key="10">
    <source>
        <dbReference type="Pfam" id="PF00248"/>
    </source>
</evidence>
<keyword evidence="12" id="KW-1185">Reference proteome</keyword>
<dbReference type="PANTHER" id="PTHR43827">
    <property type="entry name" value="2,5-DIKETO-D-GLUCONIC ACID REDUCTASE"/>
    <property type="match status" value="1"/>
</dbReference>
<comment type="catalytic activity">
    <reaction evidence="6">
        <text>xylitol + NAD(+) = D-xylose + NADH + H(+)</text>
        <dbReference type="Rhea" id="RHEA:27441"/>
        <dbReference type="ChEBI" id="CHEBI:15378"/>
        <dbReference type="ChEBI" id="CHEBI:17151"/>
        <dbReference type="ChEBI" id="CHEBI:53455"/>
        <dbReference type="ChEBI" id="CHEBI:57540"/>
        <dbReference type="ChEBI" id="CHEBI:57945"/>
        <dbReference type="EC" id="1.1.1.307"/>
    </reaction>
</comment>
<comment type="function">
    <text evidence="4">Catalyzes the initial reaction in the xylose utilization pathway by reducing D-xylose into xylitol. Xylose is a major component of hemicelluloses such as xylan. Most fungi utilize D-xylose via three enzymatic reactions, xylose reductase (XR), xylitol dehydrogenase (XDH), and xylulokinase, to form xylulose 5-phosphate, which enters pentose phosphate pathway.</text>
</comment>
<dbReference type="GeneID" id="19972010"/>
<dbReference type="SUPFAM" id="SSF51430">
    <property type="entry name" value="NAD(P)-linked oxidoreductase"/>
    <property type="match status" value="1"/>
</dbReference>
<evidence type="ECO:0000256" key="6">
    <source>
        <dbReference type="ARBA" id="ARBA00049485"/>
    </source>
</evidence>
<evidence type="ECO:0000256" key="1">
    <source>
        <dbReference type="ARBA" id="ARBA00007905"/>
    </source>
</evidence>
<dbReference type="EC" id="1.1.1.307" evidence="2"/>
<evidence type="ECO:0000256" key="8">
    <source>
        <dbReference type="PIRSR" id="PIRSR000097-2"/>
    </source>
</evidence>
<evidence type="ECO:0000256" key="4">
    <source>
        <dbReference type="ARBA" id="ARBA00025065"/>
    </source>
</evidence>
<dbReference type="PANTHER" id="PTHR43827:SF13">
    <property type="entry name" value="ALDO_KETO REDUCTASE FAMILY PROTEIN"/>
    <property type="match status" value="1"/>
</dbReference>
<dbReference type="GO" id="GO:0016491">
    <property type="term" value="F:oxidoreductase activity"/>
    <property type="evidence" value="ECO:0007669"/>
    <property type="project" value="UniProtKB-KW"/>
</dbReference>
<dbReference type="Proteomes" id="UP000030752">
    <property type="component" value="Unassembled WGS sequence"/>
</dbReference>
<dbReference type="PROSITE" id="PS00798">
    <property type="entry name" value="ALDOKETO_REDUCTASE_1"/>
    <property type="match status" value="1"/>
</dbReference>
<dbReference type="PIRSF" id="PIRSF000097">
    <property type="entry name" value="AKR"/>
    <property type="match status" value="1"/>
</dbReference>
<reference evidence="11 12" key="1">
    <citation type="submission" date="2013-03" db="EMBL/GenBank/DDBJ databases">
        <title>The Genome Sequence of Phialophora europaea CBS 101466.</title>
        <authorList>
            <consortium name="The Broad Institute Genomics Platform"/>
            <person name="Cuomo C."/>
            <person name="de Hoog S."/>
            <person name="Gorbushina A."/>
            <person name="Walker B."/>
            <person name="Young S.K."/>
            <person name="Zeng Q."/>
            <person name="Gargeya S."/>
            <person name="Fitzgerald M."/>
            <person name="Haas B."/>
            <person name="Abouelleil A."/>
            <person name="Allen A.W."/>
            <person name="Alvarado L."/>
            <person name="Arachchi H.M."/>
            <person name="Berlin A.M."/>
            <person name="Chapman S.B."/>
            <person name="Gainer-Dewar J."/>
            <person name="Goldberg J."/>
            <person name="Griggs A."/>
            <person name="Gujja S."/>
            <person name="Hansen M."/>
            <person name="Howarth C."/>
            <person name="Imamovic A."/>
            <person name="Ireland A."/>
            <person name="Larimer J."/>
            <person name="McCowan C."/>
            <person name="Murphy C."/>
            <person name="Pearson M."/>
            <person name="Poon T.W."/>
            <person name="Priest M."/>
            <person name="Roberts A."/>
            <person name="Saif S."/>
            <person name="Shea T."/>
            <person name="Sisk P."/>
            <person name="Sykes S."/>
            <person name="Wortman J."/>
            <person name="Nusbaum C."/>
            <person name="Birren B."/>
        </authorList>
    </citation>
    <scope>NUCLEOTIDE SEQUENCE [LARGE SCALE GENOMIC DNA]</scope>
    <source>
        <strain evidence="11 12">CBS 101466</strain>
    </source>
</reference>
<dbReference type="eggNOG" id="KOG1577">
    <property type="taxonomic scope" value="Eukaryota"/>
</dbReference>
<dbReference type="PRINTS" id="PR00069">
    <property type="entry name" value="ALDKETRDTASE"/>
</dbReference>
<dbReference type="HOGENOM" id="CLU_023205_0_1_1"/>
<evidence type="ECO:0000256" key="7">
    <source>
        <dbReference type="PIRSR" id="PIRSR000097-1"/>
    </source>
</evidence>
<protein>
    <recommendedName>
        <fullName evidence="2">D-xylose reductase [NAD(P)H]</fullName>
        <ecNumber evidence="2">1.1.1.307</ecNumber>
    </recommendedName>
</protein>
<dbReference type="Gene3D" id="3.20.20.100">
    <property type="entry name" value="NADP-dependent oxidoreductase domain"/>
    <property type="match status" value="1"/>
</dbReference>
<dbReference type="CDD" id="cd19071">
    <property type="entry name" value="AKR_AKR1-5-like"/>
    <property type="match status" value="1"/>
</dbReference>
<evidence type="ECO:0000256" key="3">
    <source>
        <dbReference type="ARBA" id="ARBA00023002"/>
    </source>
</evidence>
<dbReference type="InterPro" id="IPR018170">
    <property type="entry name" value="Aldo/ket_reductase_CS"/>
</dbReference>
<dbReference type="InParanoid" id="W2RXK7"/>
<dbReference type="InterPro" id="IPR023210">
    <property type="entry name" value="NADP_OxRdtase_dom"/>
</dbReference>
<dbReference type="RefSeq" id="XP_008717237.1">
    <property type="nucleotide sequence ID" value="XM_008719015.1"/>
</dbReference>
<feature type="active site" description="Proton donor" evidence="7">
    <location>
        <position position="69"/>
    </location>
</feature>
<dbReference type="Pfam" id="PF00248">
    <property type="entry name" value="Aldo_ket_red"/>
    <property type="match status" value="1"/>
</dbReference>
<dbReference type="InterPro" id="IPR036812">
    <property type="entry name" value="NAD(P)_OxRdtase_dom_sf"/>
</dbReference>
<comment type="similarity">
    <text evidence="1">Belongs to the aldo/keto reductase family.</text>
</comment>
<organism evidence="11 12">
    <name type="scientific">Cyphellophora europaea (strain CBS 101466)</name>
    <name type="common">Phialophora europaea</name>
    <dbReference type="NCBI Taxonomy" id="1220924"/>
    <lineage>
        <taxon>Eukaryota</taxon>
        <taxon>Fungi</taxon>
        <taxon>Dikarya</taxon>
        <taxon>Ascomycota</taxon>
        <taxon>Pezizomycotina</taxon>
        <taxon>Eurotiomycetes</taxon>
        <taxon>Chaetothyriomycetidae</taxon>
        <taxon>Chaetothyriales</taxon>
        <taxon>Cyphellophoraceae</taxon>
        <taxon>Cyphellophora</taxon>
    </lineage>
</organism>
<proteinExistence type="inferred from homology"/>
<feature type="domain" description="NADP-dependent oxidoreductase" evidence="10">
    <location>
        <begin position="55"/>
        <end position="287"/>
    </location>
</feature>
<accession>W2RXK7</accession>
<evidence type="ECO:0000256" key="9">
    <source>
        <dbReference type="PIRSR" id="PIRSR000097-3"/>
    </source>
</evidence>
<keyword evidence="3" id="KW-0560">Oxidoreductase</keyword>
<feature type="site" description="Lowers pKa of active site Tyr" evidence="9">
    <location>
        <position position="94"/>
    </location>
</feature>
<evidence type="ECO:0000256" key="5">
    <source>
        <dbReference type="ARBA" id="ARBA00047534"/>
    </source>
</evidence>
<dbReference type="PROSITE" id="PS00063">
    <property type="entry name" value="ALDOKETO_REDUCTASE_3"/>
    <property type="match status" value="1"/>
</dbReference>
<dbReference type="STRING" id="1220924.W2RXK7"/>
<dbReference type="InterPro" id="IPR020471">
    <property type="entry name" value="AKR"/>
</dbReference>
<evidence type="ECO:0000313" key="11">
    <source>
        <dbReference type="EMBL" id="ETN40394.1"/>
    </source>
</evidence>
<comment type="catalytic activity">
    <reaction evidence="5">
        <text>xylitol + NADP(+) = D-xylose + NADPH + H(+)</text>
        <dbReference type="Rhea" id="RHEA:27445"/>
        <dbReference type="ChEBI" id="CHEBI:15378"/>
        <dbReference type="ChEBI" id="CHEBI:17151"/>
        <dbReference type="ChEBI" id="CHEBI:53455"/>
        <dbReference type="ChEBI" id="CHEBI:57783"/>
        <dbReference type="ChEBI" id="CHEBI:58349"/>
        <dbReference type="EC" id="1.1.1.307"/>
    </reaction>
</comment>
<evidence type="ECO:0000256" key="2">
    <source>
        <dbReference type="ARBA" id="ARBA00012845"/>
    </source>
</evidence>
<dbReference type="EMBL" id="KB822720">
    <property type="protein sequence ID" value="ETN40394.1"/>
    <property type="molecule type" value="Genomic_DNA"/>
</dbReference>
<dbReference type="FunFam" id="3.20.20.100:FF:000015">
    <property type="entry name" value="Oxidoreductase, aldo/keto reductase family"/>
    <property type="match status" value="1"/>
</dbReference>
<sequence>MADGLTITSTVPLHTRALSTSQNASNSAEPIHMPRLGFGVYRSDPSVCQTSSVSAIRAGYRHIDSAQFYRNEAEVGQAVIESGVPRSEIFSTTKILSAGGSVDASYRKCVESVRKLDPGEDGSGGYVDLFLIHSPNSGREGRREMWLALERLWAEGKAKAIGVSNWGIGHIKEMQEYATAVWPPHVEQIELHPWCQQRELVAYCEKLGTVVQAYCPIVRNYKANDGTLKGLAAKNGRSTAQVLVRWSLQKGYVPLVKSDNEGRIKENADVFSWELTEEDMNVLDALDEGEAGSIVQVAKNTL</sequence>
<name>W2RXK7_CYPE1</name>
<feature type="binding site" evidence="8">
    <location>
        <position position="133"/>
    </location>
    <ligand>
        <name>substrate</name>
    </ligand>
</feature>
<evidence type="ECO:0000313" key="12">
    <source>
        <dbReference type="Proteomes" id="UP000030752"/>
    </source>
</evidence>
<dbReference type="VEuPathDB" id="FungiDB:HMPREF1541_04671"/>